<dbReference type="STRING" id="1526658.BHK69_17875"/>
<keyword evidence="2 6" id="KW-0479">Metal-binding</keyword>
<dbReference type="PANTHER" id="PTHR46482">
    <property type="entry name" value="5'-ADENYLYLSULFATE REDUCTASE 3, CHLOROPLASTIC"/>
    <property type="match status" value="1"/>
</dbReference>
<sequence length="250" mass="27027">MEQRALALNEAFGAADVVARLTGAAATAHGRLVFTTSFGLEDQVLTHFIIAAGLPVEIVTLDTDRLFPEVHALWKETEAHFGARILPFYPRHDAVEGFVSAHGLNGFYTSREARKACCDIRKVEPLGRALAGADIWITGLRADQSAARGGVRFAEAEAARGLIKLSPLLDWSRDRTLAFAKANGVPLNPLHEKGFVSIGCQPCTRAIRPGEHERAGRWWWEDDAAKECGLHVGPDGKLTRAKPASLGASA</sequence>
<feature type="binding site" evidence="6">
    <location>
        <position position="203"/>
    </location>
    <ligand>
        <name>[4Fe-4S] cluster</name>
        <dbReference type="ChEBI" id="CHEBI:49883"/>
    </ligand>
</feature>
<dbReference type="PANTHER" id="PTHR46482:SF9">
    <property type="entry name" value="5'-ADENYLYLSULFATE REDUCTASE 1, CHLOROPLASTIC"/>
    <property type="match status" value="1"/>
</dbReference>
<dbReference type="InterPro" id="IPR014729">
    <property type="entry name" value="Rossmann-like_a/b/a_fold"/>
</dbReference>
<dbReference type="GO" id="GO:0004604">
    <property type="term" value="F:phosphoadenylyl-sulfate reductase (thioredoxin) activity"/>
    <property type="evidence" value="ECO:0007669"/>
    <property type="project" value="UniProtKB-UniRule"/>
</dbReference>
<evidence type="ECO:0000256" key="6">
    <source>
        <dbReference type="HAMAP-Rule" id="MF_00063"/>
    </source>
</evidence>
<dbReference type="Proteomes" id="UP000094969">
    <property type="component" value="Chromosome"/>
</dbReference>
<dbReference type="EMBL" id="CP017147">
    <property type="protein sequence ID" value="AOO84580.1"/>
    <property type="molecule type" value="Genomic_DNA"/>
</dbReference>
<gene>
    <name evidence="6" type="primary">cysH</name>
    <name evidence="8" type="ORF">BHK69_17875</name>
</gene>
<comment type="pathway">
    <text evidence="6">Sulfur metabolism; hydrogen sulfide biosynthesis; sulfite from sulfate.</text>
</comment>
<evidence type="ECO:0000256" key="4">
    <source>
        <dbReference type="ARBA" id="ARBA00023004"/>
    </source>
</evidence>
<evidence type="ECO:0000256" key="5">
    <source>
        <dbReference type="ARBA" id="ARBA00023014"/>
    </source>
</evidence>
<feature type="domain" description="Phosphoadenosine phosphosulphate reductase" evidence="7">
    <location>
        <begin position="32"/>
        <end position="206"/>
    </location>
</feature>
<dbReference type="SUPFAM" id="SSF52402">
    <property type="entry name" value="Adenine nucleotide alpha hydrolases-like"/>
    <property type="match status" value="1"/>
</dbReference>
<evidence type="ECO:0000259" key="7">
    <source>
        <dbReference type="Pfam" id="PF01507"/>
    </source>
</evidence>
<dbReference type="NCBIfam" id="NF002537">
    <property type="entry name" value="PRK02090.1"/>
    <property type="match status" value="1"/>
</dbReference>
<dbReference type="GO" id="GO:0070814">
    <property type="term" value="P:hydrogen sulfide biosynthetic process"/>
    <property type="evidence" value="ECO:0007669"/>
    <property type="project" value="UniProtKB-UniRule"/>
</dbReference>
<comment type="subcellular location">
    <subcellularLocation>
        <location evidence="6">Cytoplasm</location>
    </subcellularLocation>
</comment>
<accession>A0A1D7UB19</accession>
<dbReference type="CDD" id="cd23945">
    <property type="entry name" value="PAPS_reductase"/>
    <property type="match status" value="1"/>
</dbReference>
<dbReference type="GO" id="GO:0005737">
    <property type="term" value="C:cytoplasm"/>
    <property type="evidence" value="ECO:0007669"/>
    <property type="project" value="UniProtKB-SubCell"/>
</dbReference>
<evidence type="ECO:0000256" key="1">
    <source>
        <dbReference type="ARBA" id="ARBA00009732"/>
    </source>
</evidence>
<name>A0A1D7UB19_9HYPH</name>
<evidence type="ECO:0000313" key="8">
    <source>
        <dbReference type="EMBL" id="AOO84580.1"/>
    </source>
</evidence>
<dbReference type="GO" id="GO:0043866">
    <property type="term" value="F:adenylyl-sulfate reductase (thioredoxin) activity"/>
    <property type="evidence" value="ECO:0007669"/>
    <property type="project" value="UniProtKB-EC"/>
</dbReference>
<dbReference type="GO" id="GO:0051539">
    <property type="term" value="F:4 iron, 4 sulfur cluster binding"/>
    <property type="evidence" value="ECO:0007669"/>
    <property type="project" value="UniProtKB-UniRule"/>
</dbReference>
<dbReference type="InterPro" id="IPR004511">
    <property type="entry name" value="PAPS/APS_Rdtase"/>
</dbReference>
<dbReference type="GO" id="GO:0046872">
    <property type="term" value="F:metal ion binding"/>
    <property type="evidence" value="ECO:0007669"/>
    <property type="project" value="UniProtKB-KW"/>
</dbReference>
<keyword evidence="6" id="KW-0963">Cytoplasm</keyword>
<keyword evidence="5 6" id="KW-0411">Iron-sulfur</keyword>
<reference evidence="8 9" key="1">
    <citation type="journal article" date="2015" name="Antonie Van Leeuwenhoek">
        <title>Bosea vaviloviae sp. nov., a new species of slow-growing rhizobia isolated from nodules of the relict species Vavilovia formosa (Stev.) Fed.</title>
        <authorList>
            <person name="Safronova V.I."/>
            <person name="Kuznetsova I.G."/>
            <person name="Sazanova A.L."/>
            <person name="Kimeklis A.K."/>
            <person name="Belimov A.A."/>
            <person name="Andronov E.E."/>
            <person name="Pinaev A.G."/>
            <person name="Chizhevskaya E.P."/>
            <person name="Pukhaev A.R."/>
            <person name="Popov K.P."/>
            <person name="Willems A."/>
            <person name="Tikhonovich I.A."/>
        </authorList>
    </citation>
    <scope>NUCLEOTIDE SEQUENCE [LARGE SCALE GENOMIC DNA]</scope>
    <source>
        <strain evidence="8 9">Vaf18</strain>
    </source>
</reference>
<keyword evidence="9" id="KW-1185">Reference proteome</keyword>
<keyword evidence="3 6" id="KW-0560">Oxidoreductase</keyword>
<dbReference type="EC" id="1.8.4.10" evidence="6"/>
<dbReference type="Pfam" id="PF01507">
    <property type="entry name" value="PAPS_reduct"/>
    <property type="match status" value="1"/>
</dbReference>
<keyword evidence="4 6" id="KW-0408">Iron</keyword>
<dbReference type="AlphaFoldDB" id="A0A1D7UB19"/>
<comment type="catalytic activity">
    <reaction evidence="6">
        <text>[thioredoxin]-disulfide + sulfite + AMP + 2 H(+) = adenosine 5'-phosphosulfate + [thioredoxin]-dithiol</text>
        <dbReference type="Rhea" id="RHEA:21976"/>
        <dbReference type="Rhea" id="RHEA-COMP:10698"/>
        <dbReference type="Rhea" id="RHEA-COMP:10700"/>
        <dbReference type="ChEBI" id="CHEBI:15378"/>
        <dbReference type="ChEBI" id="CHEBI:17359"/>
        <dbReference type="ChEBI" id="CHEBI:29950"/>
        <dbReference type="ChEBI" id="CHEBI:50058"/>
        <dbReference type="ChEBI" id="CHEBI:58243"/>
        <dbReference type="ChEBI" id="CHEBI:456215"/>
        <dbReference type="EC" id="1.8.4.10"/>
    </reaction>
</comment>
<dbReference type="GO" id="GO:0019379">
    <property type="term" value="P:sulfate assimilation, phosphoadenylyl sulfate reduction by phosphoadenylyl-sulfate reductase (thioredoxin)"/>
    <property type="evidence" value="ECO:0007669"/>
    <property type="project" value="UniProtKB-UniRule"/>
</dbReference>
<comment type="function">
    <text evidence="6">Catalyzes the formation of sulfite from adenosine 5'-phosphosulfate (APS) using thioredoxin as an electron donor.</text>
</comment>
<dbReference type="PIRSF" id="PIRSF000857">
    <property type="entry name" value="PAPS_reductase"/>
    <property type="match status" value="1"/>
</dbReference>
<feature type="binding site" evidence="6">
    <location>
        <position position="200"/>
    </location>
    <ligand>
        <name>[4Fe-4S] cluster</name>
        <dbReference type="ChEBI" id="CHEBI:49883"/>
    </ligand>
</feature>
<evidence type="ECO:0000256" key="3">
    <source>
        <dbReference type="ARBA" id="ARBA00023002"/>
    </source>
</evidence>
<organism evidence="8 9">
    <name type="scientific">Bosea vaviloviae</name>
    <dbReference type="NCBI Taxonomy" id="1526658"/>
    <lineage>
        <taxon>Bacteria</taxon>
        <taxon>Pseudomonadati</taxon>
        <taxon>Pseudomonadota</taxon>
        <taxon>Alphaproteobacteria</taxon>
        <taxon>Hyphomicrobiales</taxon>
        <taxon>Boseaceae</taxon>
        <taxon>Bosea</taxon>
    </lineage>
</organism>
<evidence type="ECO:0000313" key="9">
    <source>
        <dbReference type="Proteomes" id="UP000094969"/>
    </source>
</evidence>
<comment type="similarity">
    <text evidence="1 6">Belongs to the PAPS reductase family. CysH subfamily.</text>
</comment>
<evidence type="ECO:0000256" key="2">
    <source>
        <dbReference type="ARBA" id="ARBA00022723"/>
    </source>
</evidence>
<protein>
    <recommendedName>
        <fullName evidence="6">Adenosine 5'-phosphosulfate reductase</fullName>
        <shortName evidence="6">APS reductase</shortName>
        <ecNumber evidence="6">1.8.4.10</ecNumber>
    </recommendedName>
    <alternativeName>
        <fullName evidence="6">5'-adenylylsulfate reductase</fullName>
    </alternativeName>
    <alternativeName>
        <fullName evidence="6">Thioredoxin-dependent 5'-adenylylsulfate reductase</fullName>
    </alternativeName>
</protein>
<dbReference type="InterPro" id="IPR002500">
    <property type="entry name" value="PAPS_reduct_dom"/>
</dbReference>
<comment type="cofactor">
    <cofactor evidence="6">
        <name>[4Fe-4S] cluster</name>
        <dbReference type="ChEBI" id="CHEBI:49883"/>
    </cofactor>
    <text evidence="6">Binds 1 [4Fe-4S] cluster per subunit.</text>
</comment>
<feature type="binding site" evidence="6">
    <location>
        <position position="118"/>
    </location>
    <ligand>
        <name>[4Fe-4S] cluster</name>
        <dbReference type="ChEBI" id="CHEBI:49883"/>
    </ligand>
</feature>
<dbReference type="KEGG" id="bvv:BHK69_17875"/>
<feature type="binding site" evidence="6">
    <location>
        <position position="117"/>
    </location>
    <ligand>
        <name>[4Fe-4S] cluster</name>
        <dbReference type="ChEBI" id="CHEBI:49883"/>
    </ligand>
</feature>
<dbReference type="Gene3D" id="3.40.50.620">
    <property type="entry name" value="HUPs"/>
    <property type="match status" value="1"/>
</dbReference>
<dbReference type="HAMAP" id="MF_00063">
    <property type="entry name" value="CysH"/>
    <property type="match status" value="1"/>
</dbReference>
<feature type="active site" description="Nucleophile; cysteine thiosulfonate intermediate" evidence="6">
    <location>
        <position position="228"/>
    </location>
</feature>
<proteinExistence type="inferred from homology"/>